<dbReference type="RefSeq" id="WP_133515845.1">
    <property type="nucleotide sequence ID" value="NZ_SNWX01000026.1"/>
</dbReference>
<keyword evidence="2" id="KW-0378">Hydrolase</keyword>
<keyword evidence="2" id="KW-0269">Exonuclease</keyword>
<proteinExistence type="predicted"/>
<dbReference type="GO" id="GO:0004527">
    <property type="term" value="F:exonuclease activity"/>
    <property type="evidence" value="ECO:0007669"/>
    <property type="project" value="UniProtKB-KW"/>
</dbReference>
<sequence length="1492" mass="176803">MPRLSKIRITGNKYDGFQKQHRNSIFDLEADHTLFTLQNGSGKGVMLQLISQLMLPGTAWGKRNGNKLEGMFYDRYQVFQPYSFHVVLEWRLDGKEDKKLLAGICVSAHKQQSTSDQEGKVGLKYFLYTHQYQGQSRFGLENLPLYTKSSDQVLEYDKLEEFIDQNRSDFMKFSKTAVSSLNSEYYQYLSSHGIYRSEWEIMKNINRSEGGLEKYFSQARDNKALFEQLIIPAVSESISYRGESEQNSLINIFVDNIKIAENLPELISRTEDLQNLDQMVEPLLSDAEQGLRLKKTKTMIRERGNNYLRGIADRRTFLENELRRSESDLQAAEKEIRDLNFARENLKYVDKARELKELKDLQQQQQKQLEELKAREAALEENRLQYQLNLEYLKYQKLQQEAAETQQKISNLKERSEFKEVEAEIEKIKSRLQENYQQLKNKLQRSAADYYSHQKYLKSETKTLIQREKDLKNLLRDQERIIADYEFKKEKFETEQKRLAQFFNPLQLETPRYLLEELKKKKDELEKKLAELNENLKTEMDKEKELKNKQQELEVKLAEAKKDRDNLAELYQQQKQEEEKVFSLLVKNLELDKFDNFYSKKWLQQQKNELLKLITEKKERLKELNNQSFELQLDLNLNDQEYWVANHEQQKLYQKIKALNIRVYYGSEFLFELRDDREDLLKKYPQLPYGLVVVYQSDWEKIEQNLSLEELMHYAVPIFINHQLDQEEIKLPFKVLGGTELKFIEDNQNFSSWYSGLKQKEAEISETTSILETKINKLEELNYQAAGMLQKKEASELKTELDNLEAELEELQKSLQKNEHRLSNTAQNINSIRGRIEKKEEQLKENATNLEQIEEFIEAKENLEQKKSRYQQAEAEIEKLESRLEENSDKQRQNDKLLLQLDNDFENWQQKLKNFQNQLREVLTEVETLKITESAGQDYKASKNYPEFIKIEETEAYQDFQKITDLQKKEAEIESELKYLRKDLQKTLAALNESEAELNNLAADWETRDYDFRSREKLKISLEEVETQLQSLEAEIKELEAEINIRTGEINNQSRVLSEKAAEIKERFQRSVQSWEDVDLKVKELEIKKELSEARDFQSKLKEMIINYKDKISHYSNLSNKLEYYQLEAAKGELNAGIKEELKEDPAAVVDSWTADYENIRSKLQKLRERTEENYYRFKNEVAEIVENKTLRSRINEKLLNNFRMNDYQYNFEMLSSFKEYLNNELNRIDEDKSEAERARSQWAERSALHVMRLITSMQEMINNMVYHNQRGYAFPLVRLRRSDLLPETEEEITAELKEYFLELLQKFKEQEIEVERLSDYQLKEYCGDAALFSRALRGRYPVLQVYKMTEKNEFLHAKPEDYFYSDWEAVIQGKGNAPEGSGGQSLSINAFMMMMLLNYKKQRFDRTNPWTVLFLDNPFGKASAAHVLDPIFKIADKLNFQLVAFAAPEIIKTEISERFPVFWALEIADDQKNRGVVKGQVVSGERRRKME</sequence>
<dbReference type="EMBL" id="SNWX01000026">
    <property type="protein sequence ID" value="TDO83354.1"/>
    <property type="molecule type" value="Genomic_DNA"/>
</dbReference>
<keyword evidence="2" id="KW-0540">Nuclease</keyword>
<dbReference type="Proteomes" id="UP000295064">
    <property type="component" value="Unassembled WGS sequence"/>
</dbReference>
<protein>
    <submittedName>
        <fullName evidence="2">DNA repair exonuclease SbcCD ATPase subunit</fullName>
    </submittedName>
</protein>
<feature type="coiled-coil region" evidence="1">
    <location>
        <begin position="787"/>
        <end position="932"/>
    </location>
</feature>
<keyword evidence="1" id="KW-0175">Coiled coil</keyword>
<evidence type="ECO:0000313" key="3">
    <source>
        <dbReference type="Proteomes" id="UP000295064"/>
    </source>
</evidence>
<organism evidence="2 3">
    <name type="scientific">Halanaerobium saccharolyticum</name>
    <dbReference type="NCBI Taxonomy" id="43595"/>
    <lineage>
        <taxon>Bacteria</taxon>
        <taxon>Bacillati</taxon>
        <taxon>Bacillota</taxon>
        <taxon>Clostridia</taxon>
        <taxon>Halanaerobiales</taxon>
        <taxon>Halanaerobiaceae</taxon>
        <taxon>Halanaerobium</taxon>
    </lineage>
</organism>
<feature type="coiled-coil region" evidence="1">
    <location>
        <begin position="475"/>
        <end position="634"/>
    </location>
</feature>
<accession>A0A4R6LHG7</accession>
<feature type="coiled-coil region" evidence="1">
    <location>
        <begin position="1219"/>
        <end position="1246"/>
    </location>
</feature>
<reference evidence="2 3" key="1">
    <citation type="submission" date="2019-03" db="EMBL/GenBank/DDBJ databases">
        <title>Subsurface microbial communities from deep shales in Ohio and West Virginia, USA.</title>
        <authorList>
            <person name="Wrighton K."/>
        </authorList>
    </citation>
    <scope>NUCLEOTIDE SEQUENCE [LARGE SCALE GENOMIC DNA]</scope>
    <source>
        <strain evidence="2 3">MA284_T2</strain>
    </source>
</reference>
<evidence type="ECO:0000256" key="1">
    <source>
        <dbReference type="SAM" id="Coils"/>
    </source>
</evidence>
<evidence type="ECO:0000313" key="2">
    <source>
        <dbReference type="EMBL" id="TDO83354.1"/>
    </source>
</evidence>
<gene>
    <name evidence="2" type="ORF">DFR79_12612</name>
</gene>
<dbReference type="OrthoDB" id="9815057at2"/>
<feature type="coiled-coil region" evidence="1">
    <location>
        <begin position="315"/>
        <end position="449"/>
    </location>
</feature>
<feature type="coiled-coil region" evidence="1">
    <location>
        <begin position="963"/>
        <end position="1049"/>
    </location>
</feature>
<name>A0A4R6LHG7_9FIRM</name>
<comment type="caution">
    <text evidence="2">The sequence shown here is derived from an EMBL/GenBank/DDBJ whole genome shotgun (WGS) entry which is preliminary data.</text>
</comment>